<accession>A0AC59ZBX4</accession>
<protein>
    <submittedName>
        <fullName evidence="1">Uncharacterized protein</fullName>
    </submittedName>
</protein>
<reference evidence="1" key="2">
    <citation type="submission" date="2025-03" db="EMBL/GenBank/DDBJ databases">
        <authorList>
            <consortium name="ELIXIR-Norway"/>
            <consortium name="Elixir Norway"/>
        </authorList>
    </citation>
    <scope>NUCLEOTIDE SEQUENCE</scope>
</reference>
<reference evidence="1" key="1">
    <citation type="submission" date="2023-05" db="EMBL/GenBank/DDBJ databases">
        <authorList>
            <consortium name="ELIXIR-Norway"/>
        </authorList>
    </citation>
    <scope>NUCLEOTIDE SEQUENCE</scope>
</reference>
<name>A0AC59ZBX4_RANTA</name>
<dbReference type="Proteomes" id="UP001162501">
    <property type="component" value="Chromosome 27"/>
</dbReference>
<evidence type="ECO:0000313" key="2">
    <source>
        <dbReference type="Proteomes" id="UP001162501"/>
    </source>
</evidence>
<organism evidence="1 2">
    <name type="scientific">Rangifer tarandus platyrhynchus</name>
    <name type="common">Svalbard reindeer</name>
    <dbReference type="NCBI Taxonomy" id="3082113"/>
    <lineage>
        <taxon>Eukaryota</taxon>
        <taxon>Metazoa</taxon>
        <taxon>Chordata</taxon>
        <taxon>Craniata</taxon>
        <taxon>Vertebrata</taxon>
        <taxon>Euteleostomi</taxon>
        <taxon>Mammalia</taxon>
        <taxon>Eutheria</taxon>
        <taxon>Laurasiatheria</taxon>
        <taxon>Artiodactyla</taxon>
        <taxon>Ruminantia</taxon>
        <taxon>Pecora</taxon>
        <taxon>Cervidae</taxon>
        <taxon>Odocoileinae</taxon>
        <taxon>Rangifer</taxon>
    </lineage>
</organism>
<evidence type="ECO:0000313" key="1">
    <source>
        <dbReference type="EMBL" id="CAN0365350.1"/>
    </source>
</evidence>
<gene>
    <name evidence="1" type="ORF">MRATA1EN22A_LOCUS16620</name>
</gene>
<dbReference type="EMBL" id="OX596111">
    <property type="protein sequence ID" value="CAN0365350.1"/>
    <property type="molecule type" value="Genomic_DNA"/>
</dbReference>
<proteinExistence type="predicted"/>
<sequence length="328" mass="36880">MALRNHSTITEFILLGLSADPKVQILLFVLFMGIYLLTMMGNLMLLLVIRADSHLHTPMYFLLSHLSFLDLCFSSVTVPKLLENLLSKKKIISKEDCLTQAFFVFDIGGTEIFLLSVMAYDRYAAICYPLLYIQVISSQLCVKLVWASWGLGFLDAVINIPLSMNLNFCENHIIPHYTCELPSLFHLSCSDISTDVTVLTGSTLLHGFGTFFLIFFSYTRIVSTILSISSTTGRSKAFSTCSSHLTAVSFFYVSAFLRYLMPTSGMLRYLMPPSGSSLDLLSSLQYSVITPMLNPLIYSLRNKEVKTAVKRTLGKYSQYFGHPWWTGS</sequence>